<dbReference type="KEGG" id="rgr:FZ934_01110"/>
<dbReference type="Proteomes" id="UP000326881">
    <property type="component" value="Chromosome"/>
</dbReference>
<dbReference type="RefSeq" id="WP_153269555.1">
    <property type="nucleotide sequence ID" value="NZ_CP043498.1"/>
</dbReference>
<feature type="signal peptide" evidence="1">
    <location>
        <begin position="1"/>
        <end position="20"/>
    </location>
</feature>
<feature type="chain" id="PRO_5024884418" description="Adhesin" evidence="1">
    <location>
        <begin position="21"/>
        <end position="145"/>
    </location>
</feature>
<dbReference type="EMBL" id="CP043498">
    <property type="protein sequence ID" value="QFY59167.1"/>
    <property type="molecule type" value="Genomic_DNA"/>
</dbReference>
<keyword evidence="3" id="KW-1185">Reference proteome</keyword>
<evidence type="ECO:0000313" key="2">
    <source>
        <dbReference type="EMBL" id="QFY59167.1"/>
    </source>
</evidence>
<dbReference type="AlphaFoldDB" id="A0A5Q0C540"/>
<organism evidence="2 3">
    <name type="scientific">Rhizobium grahamii</name>
    <dbReference type="NCBI Taxonomy" id="1120045"/>
    <lineage>
        <taxon>Bacteria</taxon>
        <taxon>Pseudomonadati</taxon>
        <taxon>Pseudomonadota</taxon>
        <taxon>Alphaproteobacteria</taxon>
        <taxon>Hyphomicrobiales</taxon>
        <taxon>Rhizobiaceae</taxon>
        <taxon>Rhizobium/Agrobacterium group</taxon>
        <taxon>Rhizobium</taxon>
    </lineage>
</organism>
<gene>
    <name evidence="2" type="ORF">FZ934_01110</name>
</gene>
<protein>
    <recommendedName>
        <fullName evidence="4">Adhesin</fullName>
    </recommendedName>
</protein>
<evidence type="ECO:0000313" key="3">
    <source>
        <dbReference type="Proteomes" id="UP000326881"/>
    </source>
</evidence>
<reference evidence="2 3" key="1">
    <citation type="submission" date="2019-08" db="EMBL/GenBank/DDBJ databases">
        <title>Prosopis cineraria nodule microbiome.</title>
        <authorList>
            <person name="Ali R."/>
            <person name="Chaluvadi S.R."/>
            <person name="Wang X."/>
        </authorList>
    </citation>
    <scope>NUCLEOTIDE SEQUENCE [LARGE SCALE GENOMIC DNA]</scope>
    <source>
        <strain evidence="2 3">BG7</strain>
    </source>
</reference>
<accession>A0A5Q0C540</accession>
<proteinExistence type="predicted"/>
<name>A0A5Q0C540_9HYPH</name>
<dbReference type="OrthoDB" id="9808963at2"/>
<evidence type="ECO:0000256" key="1">
    <source>
        <dbReference type="SAM" id="SignalP"/>
    </source>
</evidence>
<evidence type="ECO:0008006" key="4">
    <source>
        <dbReference type="Google" id="ProtNLM"/>
    </source>
</evidence>
<keyword evidence="1" id="KW-0732">Signal</keyword>
<sequence length="145" mass="15257">MRRTILALAVLLGAAQAAHADSRFFCSADDKDVRFTVESGFEADGGHKLNHFRGAIMLKSADAPQSLKKITLDSDSLTNRWSHAGELRLEVLYDGGENAGEQTINLVVAASERGKGAAFSGTYELTAVGATKPLSASGKVSCGSK</sequence>